<evidence type="ECO:0000313" key="2">
    <source>
        <dbReference type="Proteomes" id="UP000004459"/>
    </source>
</evidence>
<dbReference type="Proteomes" id="UP000004459">
    <property type="component" value="Unassembled WGS sequence"/>
</dbReference>
<gene>
    <name evidence="1" type="ORF">HMPREF0372_02235</name>
</gene>
<reference evidence="1 2" key="1">
    <citation type="submission" date="2011-08" db="EMBL/GenBank/DDBJ databases">
        <authorList>
            <person name="Weinstock G."/>
            <person name="Sodergren E."/>
            <person name="Clifton S."/>
            <person name="Fulton L."/>
            <person name="Fulton B."/>
            <person name="Courtney L."/>
            <person name="Fronick C."/>
            <person name="Harrison M."/>
            <person name="Strong C."/>
            <person name="Farmer C."/>
            <person name="Delahaunty K."/>
            <person name="Markovic C."/>
            <person name="Hall O."/>
            <person name="Minx P."/>
            <person name="Tomlinson C."/>
            <person name="Mitreva M."/>
            <person name="Hou S."/>
            <person name="Chen J."/>
            <person name="Wollam A."/>
            <person name="Pepin K.H."/>
            <person name="Johnson M."/>
            <person name="Bhonagiri V."/>
            <person name="Zhang X."/>
            <person name="Suruliraj S."/>
            <person name="Warren W."/>
            <person name="Chinwalla A."/>
            <person name="Mardis E.R."/>
            <person name="Wilson R.K."/>
        </authorList>
    </citation>
    <scope>NUCLEOTIDE SEQUENCE [LARGE SCALE GENOMIC DNA]</scope>
    <source>
        <strain evidence="1 2">ATCC 29863</strain>
    </source>
</reference>
<dbReference type="EMBL" id="AGCK01000186">
    <property type="protein sequence ID" value="EHM48471.1"/>
    <property type="molecule type" value="Genomic_DNA"/>
</dbReference>
<protein>
    <submittedName>
        <fullName evidence="1">Uncharacterized protein</fullName>
    </submittedName>
</protein>
<feature type="non-terminal residue" evidence="1">
    <location>
        <position position="1"/>
    </location>
</feature>
<comment type="caution">
    <text evidence="1">The sequence shown here is derived from an EMBL/GenBank/DDBJ whole genome shotgun (WGS) entry which is preliminary data.</text>
</comment>
<dbReference type="HOGENOM" id="CLU_3161620_0_0_9"/>
<name>G9YRT3_FLAPL</name>
<accession>G9YRT3</accession>
<organism evidence="1 2">
    <name type="scientific">Flavonifractor plautii ATCC 29863</name>
    <dbReference type="NCBI Taxonomy" id="411475"/>
    <lineage>
        <taxon>Bacteria</taxon>
        <taxon>Bacillati</taxon>
        <taxon>Bacillota</taxon>
        <taxon>Clostridia</taxon>
        <taxon>Eubacteriales</taxon>
        <taxon>Oscillospiraceae</taxon>
        <taxon>Flavonifractor</taxon>
    </lineage>
</organism>
<evidence type="ECO:0000313" key="1">
    <source>
        <dbReference type="EMBL" id="EHM48471.1"/>
    </source>
</evidence>
<sequence>HRPICLTNLQFYRGEAKIKGCIFGIVRYNYLGDFFFLLTENLKICLQ</sequence>
<dbReference type="AlphaFoldDB" id="G9YRT3"/>
<proteinExistence type="predicted"/>